<evidence type="ECO:0000256" key="7">
    <source>
        <dbReference type="ARBA" id="ARBA00022840"/>
    </source>
</evidence>
<dbReference type="InterPro" id="IPR011712">
    <property type="entry name" value="Sig_transdc_His_kin_sub3_dim/P"/>
</dbReference>
<keyword evidence="3" id="KW-0597">Phosphoprotein</keyword>
<protein>
    <recommendedName>
        <fullName evidence="2">histidine kinase</fullName>
        <ecNumber evidence="2">2.7.13.3</ecNumber>
    </recommendedName>
</protein>
<evidence type="ECO:0000313" key="12">
    <source>
        <dbReference type="Proteomes" id="UP000037397"/>
    </source>
</evidence>
<dbReference type="STRING" id="1631356.VV01_17965"/>
<evidence type="ECO:0000256" key="4">
    <source>
        <dbReference type="ARBA" id="ARBA00022679"/>
    </source>
</evidence>
<dbReference type="GO" id="GO:0000155">
    <property type="term" value="F:phosphorelay sensor kinase activity"/>
    <property type="evidence" value="ECO:0007669"/>
    <property type="project" value="InterPro"/>
</dbReference>
<dbReference type="Pfam" id="PF07730">
    <property type="entry name" value="HisKA_3"/>
    <property type="match status" value="1"/>
</dbReference>
<keyword evidence="9" id="KW-0472">Membrane</keyword>
<evidence type="ECO:0000259" key="10">
    <source>
        <dbReference type="Pfam" id="PF07730"/>
    </source>
</evidence>
<accession>A0A0L6CP93</accession>
<dbReference type="Proteomes" id="UP000037397">
    <property type="component" value="Unassembled WGS sequence"/>
</dbReference>
<gene>
    <name evidence="11" type="ORF">VV01_17965</name>
</gene>
<evidence type="ECO:0000256" key="5">
    <source>
        <dbReference type="ARBA" id="ARBA00022741"/>
    </source>
</evidence>
<dbReference type="EC" id="2.7.13.3" evidence="2"/>
<proteinExistence type="predicted"/>
<dbReference type="AlphaFoldDB" id="A0A0L6CP93"/>
<organism evidence="11 12">
    <name type="scientific">Luteipulveratus halotolerans</name>
    <dbReference type="NCBI Taxonomy" id="1631356"/>
    <lineage>
        <taxon>Bacteria</taxon>
        <taxon>Bacillati</taxon>
        <taxon>Actinomycetota</taxon>
        <taxon>Actinomycetes</taxon>
        <taxon>Micrococcales</taxon>
        <taxon>Dermacoccaceae</taxon>
        <taxon>Luteipulveratus</taxon>
    </lineage>
</organism>
<feature type="transmembrane region" description="Helical" evidence="9">
    <location>
        <begin position="149"/>
        <end position="173"/>
    </location>
</feature>
<evidence type="ECO:0000256" key="8">
    <source>
        <dbReference type="ARBA" id="ARBA00023012"/>
    </source>
</evidence>
<dbReference type="GO" id="GO:0016020">
    <property type="term" value="C:membrane"/>
    <property type="evidence" value="ECO:0007669"/>
    <property type="project" value="InterPro"/>
</dbReference>
<dbReference type="GO" id="GO:0046983">
    <property type="term" value="F:protein dimerization activity"/>
    <property type="evidence" value="ECO:0007669"/>
    <property type="project" value="InterPro"/>
</dbReference>
<evidence type="ECO:0000256" key="1">
    <source>
        <dbReference type="ARBA" id="ARBA00000085"/>
    </source>
</evidence>
<keyword evidence="7" id="KW-0067">ATP-binding</keyword>
<feature type="transmembrane region" description="Helical" evidence="9">
    <location>
        <begin position="95"/>
        <end position="119"/>
    </location>
</feature>
<evidence type="ECO:0000256" key="6">
    <source>
        <dbReference type="ARBA" id="ARBA00022777"/>
    </source>
</evidence>
<feature type="domain" description="Signal transduction histidine kinase subgroup 3 dimerisation and phosphoacceptor" evidence="10">
    <location>
        <begin position="201"/>
        <end position="266"/>
    </location>
</feature>
<dbReference type="CDD" id="cd16917">
    <property type="entry name" value="HATPase_UhpB-NarQ-NarX-like"/>
    <property type="match status" value="1"/>
</dbReference>
<dbReference type="Gene3D" id="1.20.5.1930">
    <property type="match status" value="1"/>
</dbReference>
<sequence length="413" mass="44170">MLLPLVFLLIGSALALSFASIDLSLWSVMTSADQPNALLWPVMAAVSCLPPTLIALTPAVRQVEATAVSTLLGIDFGDQLPGPARTWDQRWRTVTWFWMHLIAGAGAGALVVLGTVFAVSVSVQPFVFDKGDHVADVSWAVVYGDARDLMYPLGALVLVLVAVGALLLIIAVLRSLARPMLGQTVDERIAELDTRTTHLVERTRLARELHDSVGHALSVVVLQAAAARRRLATDPASAESSLSSVEEVANSALAELDEVLGLLRDEERPTAKRPLHDLASLSSLIGAVRGTGLDVETDLRESDLTGLAPVVSREAYRIVQEGLTNAMRHAPGCTATVRIHRRRGRLHIEVANPVAGQGSSSWRRRQGAGGSGLEGMRERCRILGGTADAGAHHGMWVLHAQLPLPASSTKETR</sequence>
<keyword evidence="5" id="KW-0547">Nucleotide-binding</keyword>
<name>A0A0L6CP93_9MICO</name>
<comment type="catalytic activity">
    <reaction evidence="1">
        <text>ATP + protein L-histidine = ADP + protein N-phospho-L-histidine.</text>
        <dbReference type="EC" id="2.7.13.3"/>
    </reaction>
</comment>
<dbReference type="GO" id="GO:0005524">
    <property type="term" value="F:ATP binding"/>
    <property type="evidence" value="ECO:0007669"/>
    <property type="project" value="UniProtKB-KW"/>
</dbReference>
<keyword evidence="9" id="KW-0812">Transmembrane</keyword>
<dbReference type="PATRIC" id="fig|1631356.3.peg.3579"/>
<dbReference type="SUPFAM" id="SSF55874">
    <property type="entry name" value="ATPase domain of HSP90 chaperone/DNA topoisomerase II/histidine kinase"/>
    <property type="match status" value="1"/>
</dbReference>
<keyword evidence="12" id="KW-1185">Reference proteome</keyword>
<evidence type="ECO:0000313" key="11">
    <source>
        <dbReference type="EMBL" id="KNX39579.1"/>
    </source>
</evidence>
<evidence type="ECO:0000256" key="9">
    <source>
        <dbReference type="SAM" id="Phobius"/>
    </source>
</evidence>
<comment type="caution">
    <text evidence="11">The sequence shown here is derived from an EMBL/GenBank/DDBJ whole genome shotgun (WGS) entry which is preliminary data.</text>
</comment>
<keyword evidence="4" id="KW-0808">Transferase</keyword>
<feature type="transmembrane region" description="Helical" evidence="9">
    <location>
        <begin position="39"/>
        <end position="60"/>
    </location>
</feature>
<dbReference type="InterPro" id="IPR050482">
    <property type="entry name" value="Sensor_HK_TwoCompSys"/>
</dbReference>
<dbReference type="Gene3D" id="3.30.565.10">
    <property type="entry name" value="Histidine kinase-like ATPase, C-terminal domain"/>
    <property type="match status" value="1"/>
</dbReference>
<dbReference type="InterPro" id="IPR036890">
    <property type="entry name" value="HATPase_C_sf"/>
</dbReference>
<dbReference type="EMBL" id="LAIR01000002">
    <property type="protein sequence ID" value="KNX39579.1"/>
    <property type="molecule type" value="Genomic_DNA"/>
</dbReference>
<evidence type="ECO:0000256" key="3">
    <source>
        <dbReference type="ARBA" id="ARBA00022553"/>
    </source>
</evidence>
<keyword evidence="6" id="KW-0418">Kinase</keyword>
<evidence type="ECO:0000256" key="2">
    <source>
        <dbReference type="ARBA" id="ARBA00012438"/>
    </source>
</evidence>
<keyword evidence="8" id="KW-0902">Two-component regulatory system</keyword>
<dbReference type="PANTHER" id="PTHR24421">
    <property type="entry name" value="NITRATE/NITRITE SENSOR PROTEIN NARX-RELATED"/>
    <property type="match status" value="1"/>
</dbReference>
<keyword evidence="9" id="KW-1133">Transmembrane helix</keyword>
<reference evidence="12" key="1">
    <citation type="submission" date="2015-03" db="EMBL/GenBank/DDBJ databases">
        <title>Luteipulveratus halotolerans sp. nov., a novel actinobacterium (Dermacoccaceae) from Sarawak, Malaysia.</title>
        <authorList>
            <person name="Juboi H."/>
            <person name="Basik A."/>
            <person name="Shamsul S.S."/>
            <person name="Arnold P."/>
            <person name="Schmitt E.K."/>
            <person name="Sanglier J.-J."/>
            <person name="Yeo T."/>
        </authorList>
    </citation>
    <scope>NUCLEOTIDE SEQUENCE [LARGE SCALE GENOMIC DNA]</scope>
    <source>
        <strain evidence="12">C296001</strain>
    </source>
</reference>
<dbReference type="PANTHER" id="PTHR24421:SF10">
    <property type="entry name" value="NITRATE_NITRITE SENSOR PROTEIN NARQ"/>
    <property type="match status" value="1"/>
</dbReference>